<dbReference type="PANTHER" id="PTHR12243">
    <property type="entry name" value="MADF DOMAIN TRANSCRIPTION FACTOR"/>
    <property type="match status" value="1"/>
</dbReference>
<dbReference type="SMART" id="SM00595">
    <property type="entry name" value="MADF"/>
    <property type="match status" value="1"/>
</dbReference>
<keyword evidence="4" id="KW-1185">Reference proteome</keyword>
<dbReference type="InterPro" id="IPR039353">
    <property type="entry name" value="TF_Adf1"/>
</dbReference>
<reference evidence="3 4" key="1">
    <citation type="journal article" date="2023" name="Nucleic Acids Res.">
        <title>The hologenome of Daphnia magna reveals possible DNA methylation and microbiome-mediated evolution of the host genome.</title>
        <authorList>
            <person name="Chaturvedi A."/>
            <person name="Li X."/>
            <person name="Dhandapani V."/>
            <person name="Marshall H."/>
            <person name="Kissane S."/>
            <person name="Cuenca-Cambronero M."/>
            <person name="Asole G."/>
            <person name="Calvet F."/>
            <person name="Ruiz-Romero M."/>
            <person name="Marangio P."/>
            <person name="Guigo R."/>
            <person name="Rago D."/>
            <person name="Mirbahai L."/>
            <person name="Eastwood N."/>
            <person name="Colbourne J.K."/>
            <person name="Zhou J."/>
            <person name="Mallon E."/>
            <person name="Orsini L."/>
        </authorList>
    </citation>
    <scope>NUCLEOTIDE SEQUENCE [LARGE SCALE GENOMIC DNA]</scope>
    <source>
        <strain evidence="3">LRV0_1</strain>
    </source>
</reference>
<sequence length="240" mass="27634">MPKRRSPMKSPNLGVSAASKQITNANEKRVKMWSKATTERFIQSIEKQSVLYDVTMSDYKNHVSQATARAVFGREFSISPDDVKNKWKQLKDTYRNKKKRLSEEDPSGSVLEGSKRAKKRWIYVEQMGFLSTLYDDADRVTNVDDEDEEGKRNEYLEEEDDRDQDNTTVSLNEVENDSEFSDDYSFIEMDPIASGRYKETIEGRKEPGKKASPEGKAAKEIGQMMKTIEQVLESKPDFKK</sequence>
<protein>
    <recommendedName>
        <fullName evidence="2">MADF domain-containing protein</fullName>
    </recommendedName>
</protein>
<dbReference type="Pfam" id="PF10545">
    <property type="entry name" value="MADF_DNA_bdg"/>
    <property type="match status" value="1"/>
</dbReference>
<feature type="region of interest" description="Disordered" evidence="1">
    <location>
        <begin position="1"/>
        <end position="21"/>
    </location>
</feature>
<accession>A0ABR0ASI5</accession>
<dbReference type="EMBL" id="JAOYFB010000038">
    <property type="protein sequence ID" value="KAK4028070.1"/>
    <property type="molecule type" value="Genomic_DNA"/>
</dbReference>
<evidence type="ECO:0000313" key="3">
    <source>
        <dbReference type="EMBL" id="KAK4028070.1"/>
    </source>
</evidence>
<feature type="domain" description="MADF" evidence="2">
    <location>
        <begin position="40"/>
        <end position="135"/>
    </location>
</feature>
<evidence type="ECO:0000313" key="4">
    <source>
        <dbReference type="Proteomes" id="UP001234178"/>
    </source>
</evidence>
<dbReference type="Proteomes" id="UP001234178">
    <property type="component" value="Unassembled WGS sequence"/>
</dbReference>
<name>A0ABR0ASI5_9CRUS</name>
<dbReference type="PANTHER" id="PTHR12243:SF67">
    <property type="entry name" value="COREPRESSOR OF PANGOLIN, ISOFORM A-RELATED"/>
    <property type="match status" value="1"/>
</dbReference>
<feature type="region of interest" description="Disordered" evidence="1">
    <location>
        <begin position="140"/>
        <end position="167"/>
    </location>
</feature>
<dbReference type="PROSITE" id="PS51029">
    <property type="entry name" value="MADF"/>
    <property type="match status" value="1"/>
</dbReference>
<dbReference type="InterPro" id="IPR006578">
    <property type="entry name" value="MADF-dom"/>
</dbReference>
<gene>
    <name evidence="3" type="ORF">OUZ56_017250</name>
</gene>
<feature type="region of interest" description="Disordered" evidence="1">
    <location>
        <begin position="196"/>
        <end position="218"/>
    </location>
</feature>
<comment type="caution">
    <text evidence="3">The sequence shown here is derived from an EMBL/GenBank/DDBJ whole genome shotgun (WGS) entry which is preliminary data.</text>
</comment>
<proteinExistence type="predicted"/>
<evidence type="ECO:0000259" key="2">
    <source>
        <dbReference type="PROSITE" id="PS51029"/>
    </source>
</evidence>
<organism evidence="3 4">
    <name type="scientific">Daphnia magna</name>
    <dbReference type="NCBI Taxonomy" id="35525"/>
    <lineage>
        <taxon>Eukaryota</taxon>
        <taxon>Metazoa</taxon>
        <taxon>Ecdysozoa</taxon>
        <taxon>Arthropoda</taxon>
        <taxon>Crustacea</taxon>
        <taxon>Branchiopoda</taxon>
        <taxon>Diplostraca</taxon>
        <taxon>Cladocera</taxon>
        <taxon>Anomopoda</taxon>
        <taxon>Daphniidae</taxon>
        <taxon>Daphnia</taxon>
    </lineage>
</organism>
<evidence type="ECO:0000256" key="1">
    <source>
        <dbReference type="SAM" id="MobiDB-lite"/>
    </source>
</evidence>